<proteinExistence type="predicted"/>
<sequence length="534" mass="60885">MSCRAFEGTRMTFVIQSTICETQTKSAVIRMTTCSTSSSDGTTVDCPKKSRSILEFPAEILTIIALELVINHPSQRHRALKTNQLGKLILIESRKSNLIEFKELLNFGLTCKYLHSICERIYQKQVVLTLPSTKYTLSLPRPQSRRDKWGRGHSSSGYPYTRTIESHDSVSRGWSGAQNVNWLFISNQASYQPKYSATFYGLISSTARLAKSFSNLKFLCLSRLNNETILSCLERGVGKHLEALSITLSEVEDSESSLKNLANRIARLTTISHLQAIQVNDIEPTWVGLINRVDNLKEISLHITNFHPKIVQVLNSQKGLRKLEIFGGVRETRLGPGFFQLLHRKFPDIEVFKCGLHFAGKENYHFGEVNQYATALARFPYLRQFVFNHFNSPQLLDHSDQSPEEVLEKFRCYSAPYLHASASLKEVISIDFSDRKSVSGIAAEKARVKHDCQQKLRTTYWKKSDHSDSEGVLRILPVGRNQPQPIFHIPDTPGNFPFEKKLEDSHGPEIKMRKIHDVRDTIMVSFEHRWAKLD</sequence>
<dbReference type="OrthoDB" id="2495703at2759"/>
<accession>A0A2N5VRB4</accession>
<protein>
    <submittedName>
        <fullName evidence="1">Uncharacterized protein</fullName>
    </submittedName>
</protein>
<name>A0A2N5VRB4_9BASI</name>
<evidence type="ECO:0000313" key="1">
    <source>
        <dbReference type="EMBL" id="PLW52500.1"/>
    </source>
</evidence>
<dbReference type="EMBL" id="PGCJ01000080">
    <property type="protein sequence ID" value="PLW52500.1"/>
    <property type="molecule type" value="Genomic_DNA"/>
</dbReference>
<dbReference type="AlphaFoldDB" id="A0A2N5VRB4"/>
<evidence type="ECO:0000313" key="2">
    <source>
        <dbReference type="Proteomes" id="UP000235388"/>
    </source>
</evidence>
<comment type="caution">
    <text evidence="1">The sequence shown here is derived from an EMBL/GenBank/DDBJ whole genome shotgun (WGS) entry which is preliminary data.</text>
</comment>
<keyword evidence="2" id="KW-1185">Reference proteome</keyword>
<reference evidence="1 2" key="1">
    <citation type="submission" date="2017-11" db="EMBL/GenBank/DDBJ databases">
        <title>De novo assembly and phasing of dikaryotic genomes from two isolates of Puccinia coronata f. sp. avenae, the causal agent of oat crown rust.</title>
        <authorList>
            <person name="Miller M.E."/>
            <person name="Zhang Y."/>
            <person name="Omidvar V."/>
            <person name="Sperschneider J."/>
            <person name="Schwessinger B."/>
            <person name="Raley C."/>
            <person name="Palmer J.M."/>
            <person name="Garnica D."/>
            <person name="Upadhyaya N."/>
            <person name="Rathjen J."/>
            <person name="Taylor J.M."/>
            <person name="Park R.F."/>
            <person name="Dodds P.N."/>
            <person name="Hirsch C.D."/>
            <person name="Kianian S.F."/>
            <person name="Figueroa M."/>
        </authorList>
    </citation>
    <scope>NUCLEOTIDE SEQUENCE [LARGE SCALE GENOMIC DNA]</scope>
    <source>
        <strain evidence="1">12NC29</strain>
    </source>
</reference>
<gene>
    <name evidence="1" type="ORF">PCANC_10612</name>
</gene>
<dbReference type="Proteomes" id="UP000235388">
    <property type="component" value="Unassembled WGS sequence"/>
</dbReference>
<organism evidence="1 2">
    <name type="scientific">Puccinia coronata f. sp. avenae</name>
    <dbReference type="NCBI Taxonomy" id="200324"/>
    <lineage>
        <taxon>Eukaryota</taxon>
        <taxon>Fungi</taxon>
        <taxon>Dikarya</taxon>
        <taxon>Basidiomycota</taxon>
        <taxon>Pucciniomycotina</taxon>
        <taxon>Pucciniomycetes</taxon>
        <taxon>Pucciniales</taxon>
        <taxon>Pucciniaceae</taxon>
        <taxon>Puccinia</taxon>
    </lineage>
</organism>